<reference evidence="2" key="1">
    <citation type="journal article" date="2019" name="Genome Announc.">
        <title>Draft Genome Sequence of Pseudoalteromonas piscicida Strain 36Y ROTHPW, an Hypersaline Seawater Isolate from the South Coast of Sonora, Mexico.</title>
        <authorList>
            <person name="Sanchez-Diaz R."/>
            <person name="Molina-Garza Z.J."/>
            <person name="Cruz-Suarez L.E."/>
            <person name="Selvin J."/>
            <person name="Kiran G.S."/>
            <person name="Ibarra-Gamez J.C."/>
            <person name="Gomez-Gil B."/>
            <person name="Galaviz-Silva L."/>
        </authorList>
    </citation>
    <scope>NUCLEOTIDE SEQUENCE [LARGE SCALE GENOMIC DNA]</scope>
    <source>
        <strain evidence="2">36Y_RITHPW</strain>
    </source>
</reference>
<keyword evidence="2" id="KW-1185">Reference proteome</keyword>
<sequence>MQANNESIQLAKEYLEAVLTKDYENVEKFIEVSAYTKNHELTLSDFIEIRFEKGHLNKESKAEFKNKFIAMGIPEEDLSEWLVGDLVKYFFVDYYQLYTGSLSGVTTESIKYLSKVEDNELVHILFNIEQSIELDEEYPLKQKYSEIRTVTIKKYKNKPIIVPPSSVKAHVEITLFGLVEMDWKSANKPSQEDS</sequence>
<protein>
    <submittedName>
        <fullName evidence="1">Uncharacterized protein</fullName>
    </submittedName>
</protein>
<dbReference type="RefSeq" id="WP_099642814.1">
    <property type="nucleotide sequence ID" value="NZ_NKHF01000067.1"/>
</dbReference>
<gene>
    <name evidence="1" type="ORF">CEX98_14715</name>
</gene>
<dbReference type="EMBL" id="NKHF01000067">
    <property type="protein sequence ID" value="PCK31003.1"/>
    <property type="molecule type" value="Genomic_DNA"/>
</dbReference>
<organism evidence="1 2">
    <name type="scientific">Pseudoalteromonas piscicida</name>
    <dbReference type="NCBI Taxonomy" id="43662"/>
    <lineage>
        <taxon>Bacteria</taxon>
        <taxon>Pseudomonadati</taxon>
        <taxon>Pseudomonadota</taxon>
        <taxon>Gammaproteobacteria</taxon>
        <taxon>Alteromonadales</taxon>
        <taxon>Pseudoalteromonadaceae</taxon>
        <taxon>Pseudoalteromonas</taxon>
    </lineage>
</organism>
<comment type="caution">
    <text evidence="1">The sequence shown here is derived from an EMBL/GenBank/DDBJ whole genome shotgun (WGS) entry which is preliminary data.</text>
</comment>
<name>A0A2A5JNI6_PSEO7</name>
<proteinExistence type="predicted"/>
<accession>A0A2A5JNI6</accession>
<dbReference type="AlphaFoldDB" id="A0A2A5JNI6"/>
<evidence type="ECO:0000313" key="2">
    <source>
        <dbReference type="Proteomes" id="UP000228621"/>
    </source>
</evidence>
<dbReference type="Proteomes" id="UP000228621">
    <property type="component" value="Unassembled WGS sequence"/>
</dbReference>
<evidence type="ECO:0000313" key="1">
    <source>
        <dbReference type="EMBL" id="PCK31003.1"/>
    </source>
</evidence>